<keyword evidence="2" id="KW-1133">Transmembrane helix</keyword>
<dbReference type="EMBL" id="JABFUD020000011">
    <property type="protein sequence ID" value="KAI5073021.1"/>
    <property type="molecule type" value="Genomic_DNA"/>
</dbReference>
<reference evidence="4" key="1">
    <citation type="submission" date="2021-01" db="EMBL/GenBank/DDBJ databases">
        <title>Adiantum capillus-veneris genome.</title>
        <authorList>
            <person name="Fang Y."/>
            <person name="Liao Q."/>
        </authorList>
    </citation>
    <scope>NUCLEOTIDE SEQUENCE</scope>
    <source>
        <strain evidence="4">H3</strain>
        <tissue evidence="4">Leaf</tissue>
    </source>
</reference>
<sequence>MAEGADLQLTKKKTSTSEEAGDVEALAAGGDRKFSQEETEVKGDAPLYMKRRKAAIAGGCCVCLVVLLGLVILILAFTVFKAREPVISVEQVELGSLALPSSGLNISDLHLNLSLNVGVSVYNPNHASFRYSNSTSYMFYRQLAVGQASIPAGKIGARATQILHSTIKLNASSSLLLEPHLFSDLAAGSFPMSTYALVSGRVNVLNIFKHHARASSVCTMAIDIASRSVQNMTCSSHVKLNLDWLFHGFYSFLKTHGYEHVSAKAGH</sequence>
<dbReference type="Pfam" id="PF03168">
    <property type="entry name" value="LEA_2"/>
    <property type="match status" value="1"/>
</dbReference>
<evidence type="ECO:0000259" key="3">
    <source>
        <dbReference type="Pfam" id="PF03168"/>
    </source>
</evidence>
<feature type="transmembrane region" description="Helical" evidence="2">
    <location>
        <begin position="54"/>
        <end position="80"/>
    </location>
</feature>
<evidence type="ECO:0000313" key="4">
    <source>
        <dbReference type="EMBL" id="KAI5073021.1"/>
    </source>
</evidence>
<feature type="domain" description="Late embryogenesis abundant protein LEA-2 subgroup" evidence="3">
    <location>
        <begin position="119"/>
        <end position="210"/>
    </location>
</feature>
<keyword evidence="5" id="KW-1185">Reference proteome</keyword>
<evidence type="ECO:0000256" key="2">
    <source>
        <dbReference type="SAM" id="Phobius"/>
    </source>
</evidence>
<keyword evidence="2" id="KW-0472">Membrane</keyword>
<dbReference type="AlphaFoldDB" id="A0A9D4USI9"/>
<name>A0A9D4USI9_ADICA</name>
<proteinExistence type="predicted"/>
<dbReference type="PANTHER" id="PTHR31852">
    <property type="entry name" value="LATE EMBRYOGENESIS ABUNDANT (LEA) HYDROXYPROLINE-RICH GLYCOPROTEIN FAMILY"/>
    <property type="match status" value="1"/>
</dbReference>
<dbReference type="SUPFAM" id="SSF117070">
    <property type="entry name" value="LEA14-like"/>
    <property type="match status" value="1"/>
</dbReference>
<evidence type="ECO:0000256" key="1">
    <source>
        <dbReference type="SAM" id="MobiDB-lite"/>
    </source>
</evidence>
<evidence type="ECO:0000313" key="5">
    <source>
        <dbReference type="Proteomes" id="UP000886520"/>
    </source>
</evidence>
<protein>
    <recommendedName>
        <fullName evidence="3">Late embryogenesis abundant protein LEA-2 subgroup domain-containing protein</fullName>
    </recommendedName>
</protein>
<organism evidence="4 5">
    <name type="scientific">Adiantum capillus-veneris</name>
    <name type="common">Maidenhair fern</name>
    <dbReference type="NCBI Taxonomy" id="13818"/>
    <lineage>
        <taxon>Eukaryota</taxon>
        <taxon>Viridiplantae</taxon>
        <taxon>Streptophyta</taxon>
        <taxon>Embryophyta</taxon>
        <taxon>Tracheophyta</taxon>
        <taxon>Polypodiopsida</taxon>
        <taxon>Polypodiidae</taxon>
        <taxon>Polypodiales</taxon>
        <taxon>Pteridineae</taxon>
        <taxon>Pteridaceae</taxon>
        <taxon>Vittarioideae</taxon>
        <taxon>Adiantum</taxon>
    </lineage>
</organism>
<dbReference type="InterPro" id="IPR055301">
    <property type="entry name" value="Lea14-like_2"/>
</dbReference>
<comment type="caution">
    <text evidence="4">The sequence shown here is derived from an EMBL/GenBank/DDBJ whole genome shotgun (WGS) entry which is preliminary data.</text>
</comment>
<dbReference type="InterPro" id="IPR004864">
    <property type="entry name" value="LEA_2"/>
</dbReference>
<dbReference type="Proteomes" id="UP000886520">
    <property type="component" value="Chromosome 11"/>
</dbReference>
<feature type="region of interest" description="Disordered" evidence="1">
    <location>
        <begin position="1"/>
        <end position="22"/>
    </location>
</feature>
<gene>
    <name evidence="4" type="ORF">GOP47_0011034</name>
</gene>
<accession>A0A9D4USI9</accession>
<keyword evidence="2" id="KW-0812">Transmembrane</keyword>
<dbReference type="Gene3D" id="2.60.40.1820">
    <property type="match status" value="1"/>
</dbReference>
<dbReference type="OrthoDB" id="1929523at2759"/>